<gene>
    <name evidence="14" type="ORF">KL86APRO_10589</name>
</gene>
<evidence type="ECO:0000259" key="13">
    <source>
        <dbReference type="Pfam" id="PF26002"/>
    </source>
</evidence>
<evidence type="ECO:0000256" key="3">
    <source>
        <dbReference type="ARBA" id="ARBA00022448"/>
    </source>
</evidence>
<organism evidence="14">
    <name type="scientific">uncultured Alphaproteobacteria bacterium</name>
    <dbReference type="NCBI Taxonomy" id="91750"/>
    <lineage>
        <taxon>Bacteria</taxon>
        <taxon>Pseudomonadati</taxon>
        <taxon>Pseudomonadota</taxon>
        <taxon>Alphaproteobacteria</taxon>
        <taxon>environmental samples</taxon>
    </lineage>
</organism>
<sequence length="467" mass="51479">MNLDPKLLMPKPQQPPAAPPKRRASRLKDWNDQDFAPEVLQAEIQSAHPTAAWVLYAIVAFFTIALLWAAFARIDEAARGEGKVIPSSQVQLIQNLEGGILKKINVHEGDIVEAGQVIMEIDDTSLSSSLGELRAKMFGAQAKVARLTAETQGAPLAFPPYLLAEARDAASAESDLMRAREDALETQISILRQQLDQRQQELTELKTKIDQSQNNLSLAQQELNITEPLAASGVVSKVQVLRLRRDIATLRGDIANSQAAIPRAESAIREANQRISEKYRSFRADAGKELVEAQTQLAGIEEVLKGAQDKVARTEVRSLVRGVVKTLNVTTIGGVIKPGMDMAEIVPLDDTLLVEAKITPRDVAFLRPGQDAMVKFTAYDSSIYGGLKGKLERISADALIDPNDRNNTAYFKIVVKTDKNYLEHDGKHLPIMPGMIANVDILTGSRTILDYLMKPILKTRERALRER</sequence>
<keyword evidence="6 9" id="KW-0812">Transmembrane</keyword>
<keyword evidence="10" id="KW-0175">Coiled coil</keyword>
<feature type="transmembrane region" description="Helical" evidence="9">
    <location>
        <begin position="53"/>
        <end position="71"/>
    </location>
</feature>
<comment type="subcellular location">
    <subcellularLocation>
        <location evidence="1 9">Cell inner membrane</location>
        <topology evidence="1 9">Single-pass membrane protein</topology>
    </subcellularLocation>
</comment>
<evidence type="ECO:0000256" key="7">
    <source>
        <dbReference type="ARBA" id="ARBA00022989"/>
    </source>
</evidence>
<evidence type="ECO:0000256" key="9">
    <source>
        <dbReference type="RuleBase" id="RU365093"/>
    </source>
</evidence>
<evidence type="ECO:0000256" key="6">
    <source>
        <dbReference type="ARBA" id="ARBA00022692"/>
    </source>
</evidence>
<dbReference type="PROSITE" id="PS00543">
    <property type="entry name" value="HLYD_FAMILY"/>
    <property type="match status" value="1"/>
</dbReference>
<keyword evidence="8 9" id="KW-0472">Membrane</keyword>
<dbReference type="SUPFAM" id="SSF57997">
    <property type="entry name" value="Tropomyosin"/>
    <property type="match status" value="1"/>
</dbReference>
<name>A0A212J6H5_9PROT</name>
<keyword evidence="3 9" id="KW-0813">Transport</keyword>
<dbReference type="SUPFAM" id="SSF111369">
    <property type="entry name" value="HlyD-like secretion proteins"/>
    <property type="match status" value="1"/>
</dbReference>
<comment type="similarity">
    <text evidence="2 9">Belongs to the membrane fusion protein (MFP) (TC 8.A.1) family.</text>
</comment>
<dbReference type="PRINTS" id="PR01490">
    <property type="entry name" value="RTXTOXIND"/>
</dbReference>
<accession>A0A212J6H5</accession>
<dbReference type="InterPro" id="IPR058982">
    <property type="entry name" value="Beta-barrel_AprE"/>
</dbReference>
<feature type="domain" description="AprE-like long alpha-helical hairpin" evidence="12">
    <location>
        <begin position="128"/>
        <end position="310"/>
    </location>
</feature>
<dbReference type="Gene3D" id="1.10.287.470">
    <property type="entry name" value="Helix hairpin bin"/>
    <property type="match status" value="1"/>
</dbReference>
<dbReference type="Gene3D" id="2.40.50.100">
    <property type="match status" value="1"/>
</dbReference>
<feature type="coiled-coil region" evidence="10">
    <location>
        <begin position="181"/>
        <end position="222"/>
    </location>
</feature>
<evidence type="ECO:0000256" key="11">
    <source>
        <dbReference type="SAM" id="MobiDB-lite"/>
    </source>
</evidence>
<feature type="coiled-coil region" evidence="10">
    <location>
        <begin position="254"/>
        <end position="317"/>
    </location>
</feature>
<dbReference type="InterPro" id="IPR010129">
    <property type="entry name" value="T1SS_HlyD"/>
</dbReference>
<evidence type="ECO:0000256" key="1">
    <source>
        <dbReference type="ARBA" id="ARBA00004377"/>
    </source>
</evidence>
<evidence type="ECO:0000259" key="12">
    <source>
        <dbReference type="Pfam" id="PF25994"/>
    </source>
</evidence>
<dbReference type="InterPro" id="IPR058781">
    <property type="entry name" value="HH_AprE-like"/>
</dbReference>
<evidence type="ECO:0000313" key="14">
    <source>
        <dbReference type="EMBL" id="SBV95069.1"/>
    </source>
</evidence>
<feature type="compositionally biased region" description="Low complexity" evidence="11">
    <location>
        <begin position="1"/>
        <end position="11"/>
    </location>
</feature>
<evidence type="ECO:0000256" key="10">
    <source>
        <dbReference type="SAM" id="Coils"/>
    </source>
</evidence>
<keyword evidence="4 9" id="KW-1003">Cell membrane</keyword>
<dbReference type="Gene3D" id="2.40.30.170">
    <property type="match status" value="1"/>
</dbReference>
<proteinExistence type="inferred from homology"/>
<dbReference type="AlphaFoldDB" id="A0A212J6H5"/>
<dbReference type="GO" id="GO:0005886">
    <property type="term" value="C:plasma membrane"/>
    <property type="evidence" value="ECO:0007669"/>
    <property type="project" value="UniProtKB-SubCell"/>
</dbReference>
<protein>
    <recommendedName>
        <fullName evidence="9">Membrane fusion protein (MFP) family protein</fullName>
    </recommendedName>
</protein>
<dbReference type="Pfam" id="PF25994">
    <property type="entry name" value="HH_AprE"/>
    <property type="match status" value="1"/>
</dbReference>
<dbReference type="Pfam" id="PF26002">
    <property type="entry name" value="Beta-barrel_AprE"/>
    <property type="match status" value="1"/>
</dbReference>
<dbReference type="InterPro" id="IPR050739">
    <property type="entry name" value="MFP"/>
</dbReference>
<evidence type="ECO:0000256" key="5">
    <source>
        <dbReference type="ARBA" id="ARBA00022519"/>
    </source>
</evidence>
<dbReference type="InterPro" id="IPR006144">
    <property type="entry name" value="Secretion_HlyD_CS"/>
</dbReference>
<evidence type="ECO:0000256" key="8">
    <source>
        <dbReference type="ARBA" id="ARBA00023136"/>
    </source>
</evidence>
<dbReference type="PANTHER" id="PTHR30386:SF26">
    <property type="entry name" value="TRANSPORT PROTEIN COMB"/>
    <property type="match status" value="1"/>
</dbReference>
<dbReference type="EMBL" id="FLUO01000001">
    <property type="protein sequence ID" value="SBV95069.1"/>
    <property type="molecule type" value="Genomic_DNA"/>
</dbReference>
<reference evidence="14" key="1">
    <citation type="submission" date="2016-04" db="EMBL/GenBank/DDBJ databases">
        <authorList>
            <person name="Evans L.H."/>
            <person name="Alamgir A."/>
            <person name="Owens N."/>
            <person name="Weber N.D."/>
            <person name="Virtaneva K."/>
            <person name="Barbian K."/>
            <person name="Babar A."/>
            <person name="Rosenke K."/>
        </authorList>
    </citation>
    <scope>NUCLEOTIDE SEQUENCE</scope>
    <source>
        <strain evidence="14">86</strain>
    </source>
</reference>
<dbReference type="PANTHER" id="PTHR30386">
    <property type="entry name" value="MEMBRANE FUSION SUBUNIT OF EMRAB-TOLC MULTIDRUG EFFLUX PUMP"/>
    <property type="match status" value="1"/>
</dbReference>
<keyword evidence="5 9" id="KW-0997">Cell inner membrane</keyword>
<dbReference type="NCBIfam" id="TIGR01843">
    <property type="entry name" value="type_I_hlyD"/>
    <property type="match status" value="1"/>
</dbReference>
<keyword evidence="7 9" id="KW-1133">Transmembrane helix</keyword>
<evidence type="ECO:0000256" key="4">
    <source>
        <dbReference type="ARBA" id="ARBA00022475"/>
    </source>
</evidence>
<evidence type="ECO:0000256" key="2">
    <source>
        <dbReference type="ARBA" id="ARBA00009477"/>
    </source>
</evidence>
<feature type="domain" description="AprE-like beta-barrel" evidence="13">
    <location>
        <begin position="352"/>
        <end position="444"/>
    </location>
</feature>
<feature type="region of interest" description="Disordered" evidence="11">
    <location>
        <begin position="1"/>
        <end position="27"/>
    </location>
</feature>
<dbReference type="GO" id="GO:0009306">
    <property type="term" value="P:protein secretion"/>
    <property type="evidence" value="ECO:0007669"/>
    <property type="project" value="InterPro"/>
</dbReference>